<comment type="similarity">
    <text evidence="2">Belongs to the diacylglycerol/lipid kinase family.</text>
</comment>
<dbReference type="Gene3D" id="2.60.200.40">
    <property type="match status" value="1"/>
</dbReference>
<dbReference type="PROSITE" id="PS50146">
    <property type="entry name" value="DAGK"/>
    <property type="match status" value="1"/>
</dbReference>
<keyword evidence="7" id="KW-0444">Lipid biosynthesis</keyword>
<dbReference type="InterPro" id="IPR045540">
    <property type="entry name" value="YegS/DAGK_C"/>
</dbReference>
<dbReference type="InterPro" id="IPR016064">
    <property type="entry name" value="NAD/diacylglycerol_kinase_sf"/>
</dbReference>
<comment type="cofactor">
    <cofactor evidence="1">
        <name>Mg(2+)</name>
        <dbReference type="ChEBI" id="CHEBI:18420"/>
    </cofactor>
</comment>
<evidence type="ECO:0000256" key="1">
    <source>
        <dbReference type="ARBA" id="ARBA00001946"/>
    </source>
</evidence>
<dbReference type="Pfam" id="PF00781">
    <property type="entry name" value="DAGK_cat"/>
    <property type="match status" value="1"/>
</dbReference>
<keyword evidence="7" id="KW-0594">Phospholipid biosynthesis</keyword>
<evidence type="ECO:0000256" key="4">
    <source>
        <dbReference type="ARBA" id="ARBA00022741"/>
    </source>
</evidence>
<reference evidence="10" key="1">
    <citation type="journal article" date="2021" name="PeerJ">
        <title>Extensive microbial diversity within the chicken gut microbiome revealed by metagenomics and culture.</title>
        <authorList>
            <person name="Gilroy R."/>
            <person name="Ravi A."/>
            <person name="Getino M."/>
            <person name="Pursley I."/>
            <person name="Horton D.L."/>
            <person name="Alikhan N.F."/>
            <person name="Baker D."/>
            <person name="Gharbi K."/>
            <person name="Hall N."/>
            <person name="Watson M."/>
            <person name="Adriaenssens E.M."/>
            <person name="Foster-Nyarko E."/>
            <person name="Jarju S."/>
            <person name="Secka A."/>
            <person name="Antonio M."/>
            <person name="Oren A."/>
            <person name="Chaudhuri R.R."/>
            <person name="La Ragione R."/>
            <person name="Hildebrand F."/>
            <person name="Pallen M.J."/>
        </authorList>
    </citation>
    <scope>NUCLEOTIDE SEQUENCE</scope>
    <source>
        <strain evidence="10">ChiGjej1B1-98</strain>
    </source>
</reference>
<dbReference type="InterPro" id="IPR017438">
    <property type="entry name" value="ATP-NAD_kinase_N"/>
</dbReference>
<name>A0A9D1YVK3_9MICO</name>
<dbReference type="AlphaFoldDB" id="A0A9D1YVK3"/>
<dbReference type="GO" id="GO:0005524">
    <property type="term" value="F:ATP binding"/>
    <property type="evidence" value="ECO:0007669"/>
    <property type="project" value="UniProtKB-KW"/>
</dbReference>
<sequence>MHVVVAANPHARFGRAKTAGAEAAAKLVEAGHEVHFFERTSWEHLLADVRDACSDTDALVVVGGDGMVHLAVNVVAEHEVPFAIVPSGSGNDFAKTLGLESLDAAIAGLPEALTRDPIQVDALRIRHSAGVRYAAGIVSVGFDADVNRRSFDLQRVPSRVRYEAAIALTLTNPHHRTFEIAFDDDEPFELSTLIFAIANHQHFGGGIRIAPEADVFDGKLTTVWADPLTRIRFYRLLTKALRGRHTGERDVHVQDAQRVRLWSSESVDAFADGEKIGALPIEVEVCPGLLRVLR</sequence>
<keyword evidence="3" id="KW-0808">Transferase</keyword>
<keyword evidence="8" id="KW-1208">Phospholipid metabolism</keyword>
<dbReference type="SUPFAM" id="SSF111331">
    <property type="entry name" value="NAD kinase/diacylglycerol kinase-like"/>
    <property type="match status" value="1"/>
</dbReference>
<evidence type="ECO:0000259" key="9">
    <source>
        <dbReference type="PROSITE" id="PS50146"/>
    </source>
</evidence>
<dbReference type="SMART" id="SM00046">
    <property type="entry name" value="DAGKc"/>
    <property type="match status" value="1"/>
</dbReference>
<dbReference type="InterPro" id="IPR050187">
    <property type="entry name" value="Lipid_Phosphate_FormReg"/>
</dbReference>
<proteinExistence type="inferred from homology"/>
<dbReference type="GO" id="GO:0008654">
    <property type="term" value="P:phospholipid biosynthetic process"/>
    <property type="evidence" value="ECO:0007669"/>
    <property type="project" value="UniProtKB-KW"/>
</dbReference>
<gene>
    <name evidence="10" type="ORF">H9830_00490</name>
</gene>
<protein>
    <submittedName>
        <fullName evidence="10">Diacylglycerol kinase</fullName>
    </submittedName>
</protein>
<dbReference type="PANTHER" id="PTHR12358">
    <property type="entry name" value="SPHINGOSINE KINASE"/>
    <property type="match status" value="1"/>
</dbReference>
<evidence type="ECO:0000256" key="8">
    <source>
        <dbReference type="ARBA" id="ARBA00023264"/>
    </source>
</evidence>
<reference evidence="10" key="2">
    <citation type="submission" date="2021-04" db="EMBL/GenBank/DDBJ databases">
        <authorList>
            <person name="Gilroy R."/>
        </authorList>
    </citation>
    <scope>NUCLEOTIDE SEQUENCE</scope>
    <source>
        <strain evidence="10">ChiGjej1B1-98</strain>
    </source>
</reference>
<evidence type="ECO:0000256" key="6">
    <source>
        <dbReference type="ARBA" id="ARBA00022840"/>
    </source>
</evidence>
<evidence type="ECO:0000313" key="10">
    <source>
        <dbReference type="EMBL" id="HIY64736.1"/>
    </source>
</evidence>
<evidence type="ECO:0000256" key="3">
    <source>
        <dbReference type="ARBA" id="ARBA00022679"/>
    </source>
</evidence>
<dbReference type="Gene3D" id="3.40.50.10330">
    <property type="entry name" value="Probable inorganic polyphosphate/atp-NAD kinase, domain 1"/>
    <property type="match status" value="1"/>
</dbReference>
<feature type="domain" description="DAGKc" evidence="9">
    <location>
        <begin position="1"/>
        <end position="130"/>
    </location>
</feature>
<dbReference type="EMBL" id="DXDC01000010">
    <property type="protein sequence ID" value="HIY64736.1"/>
    <property type="molecule type" value="Genomic_DNA"/>
</dbReference>
<keyword evidence="7" id="KW-0443">Lipid metabolism</keyword>
<dbReference type="PANTHER" id="PTHR12358:SF106">
    <property type="entry name" value="LIPID KINASE YEGS"/>
    <property type="match status" value="1"/>
</dbReference>
<evidence type="ECO:0000256" key="7">
    <source>
        <dbReference type="ARBA" id="ARBA00023209"/>
    </source>
</evidence>
<evidence type="ECO:0000313" key="11">
    <source>
        <dbReference type="Proteomes" id="UP000824005"/>
    </source>
</evidence>
<evidence type="ECO:0000256" key="5">
    <source>
        <dbReference type="ARBA" id="ARBA00022777"/>
    </source>
</evidence>
<dbReference type="Pfam" id="PF19279">
    <property type="entry name" value="YegS_C"/>
    <property type="match status" value="1"/>
</dbReference>
<keyword evidence="5 10" id="KW-0418">Kinase</keyword>
<accession>A0A9D1YVK3</accession>
<dbReference type="GO" id="GO:0016301">
    <property type="term" value="F:kinase activity"/>
    <property type="evidence" value="ECO:0007669"/>
    <property type="project" value="UniProtKB-KW"/>
</dbReference>
<evidence type="ECO:0000256" key="2">
    <source>
        <dbReference type="ARBA" id="ARBA00005983"/>
    </source>
</evidence>
<keyword evidence="4" id="KW-0547">Nucleotide-binding</keyword>
<comment type="caution">
    <text evidence="10">The sequence shown here is derived from an EMBL/GenBank/DDBJ whole genome shotgun (WGS) entry which is preliminary data.</text>
</comment>
<organism evidence="10 11">
    <name type="scientific">Candidatus Agrococcus pullicola</name>
    <dbReference type="NCBI Taxonomy" id="2838429"/>
    <lineage>
        <taxon>Bacteria</taxon>
        <taxon>Bacillati</taxon>
        <taxon>Actinomycetota</taxon>
        <taxon>Actinomycetes</taxon>
        <taxon>Micrococcales</taxon>
        <taxon>Microbacteriaceae</taxon>
        <taxon>Agrococcus</taxon>
    </lineage>
</organism>
<dbReference type="Proteomes" id="UP000824005">
    <property type="component" value="Unassembled WGS sequence"/>
</dbReference>
<dbReference type="GO" id="GO:0005886">
    <property type="term" value="C:plasma membrane"/>
    <property type="evidence" value="ECO:0007669"/>
    <property type="project" value="TreeGrafter"/>
</dbReference>
<dbReference type="InterPro" id="IPR001206">
    <property type="entry name" value="Diacylglycerol_kinase_cat_dom"/>
</dbReference>
<keyword evidence="6" id="KW-0067">ATP-binding</keyword>